<gene>
    <name evidence="1" type="ORF">GPECTOR_92g585</name>
</gene>
<reference evidence="2" key="1">
    <citation type="journal article" date="2016" name="Nat. Commun.">
        <title>The Gonium pectorale genome demonstrates co-option of cell cycle regulation during the evolution of multicellularity.</title>
        <authorList>
            <person name="Hanschen E.R."/>
            <person name="Marriage T.N."/>
            <person name="Ferris P.J."/>
            <person name="Hamaji T."/>
            <person name="Toyoda A."/>
            <person name="Fujiyama A."/>
            <person name="Neme R."/>
            <person name="Noguchi H."/>
            <person name="Minakuchi Y."/>
            <person name="Suzuki M."/>
            <person name="Kawai-Toyooka H."/>
            <person name="Smith D.R."/>
            <person name="Sparks H."/>
            <person name="Anderson J."/>
            <person name="Bakaric R."/>
            <person name="Luria V."/>
            <person name="Karger A."/>
            <person name="Kirschner M.W."/>
            <person name="Durand P.M."/>
            <person name="Michod R.E."/>
            <person name="Nozaki H."/>
            <person name="Olson B.J."/>
        </authorList>
    </citation>
    <scope>NUCLEOTIDE SEQUENCE [LARGE SCALE GENOMIC DNA]</scope>
    <source>
        <strain evidence="2">NIES-2863</strain>
    </source>
</reference>
<name>A0A150G0I5_GONPE</name>
<comment type="caution">
    <text evidence="1">The sequence shown here is derived from an EMBL/GenBank/DDBJ whole genome shotgun (WGS) entry which is preliminary data.</text>
</comment>
<dbReference type="Proteomes" id="UP000075714">
    <property type="component" value="Unassembled WGS sequence"/>
</dbReference>
<evidence type="ECO:0000313" key="2">
    <source>
        <dbReference type="Proteomes" id="UP000075714"/>
    </source>
</evidence>
<keyword evidence="2" id="KW-1185">Reference proteome</keyword>
<evidence type="ECO:0000313" key="1">
    <source>
        <dbReference type="EMBL" id="KXZ43362.1"/>
    </source>
</evidence>
<protein>
    <submittedName>
        <fullName evidence="1">Uncharacterized protein</fullName>
    </submittedName>
</protein>
<proteinExistence type="predicted"/>
<organism evidence="1 2">
    <name type="scientific">Gonium pectorale</name>
    <name type="common">Green alga</name>
    <dbReference type="NCBI Taxonomy" id="33097"/>
    <lineage>
        <taxon>Eukaryota</taxon>
        <taxon>Viridiplantae</taxon>
        <taxon>Chlorophyta</taxon>
        <taxon>core chlorophytes</taxon>
        <taxon>Chlorophyceae</taxon>
        <taxon>CS clade</taxon>
        <taxon>Chlamydomonadales</taxon>
        <taxon>Volvocaceae</taxon>
        <taxon>Gonium</taxon>
    </lineage>
</organism>
<dbReference type="AlphaFoldDB" id="A0A150G0I5"/>
<dbReference type="OrthoDB" id="545028at2759"/>
<dbReference type="EMBL" id="LSYV01000093">
    <property type="protein sequence ID" value="KXZ43362.1"/>
    <property type="molecule type" value="Genomic_DNA"/>
</dbReference>
<sequence>MACRFNRRLPPRPPPPAATYWATSASAASDLNGSSTADGSASKLVGNPYNKTTLTALKKCKPVAGLSWVPTIKLPRWVAASFNQTPAATGATVSEVLVWINNKGEFDPAFSTISLVVRQPNATTTTTVPIYEGDGKEIKCPGLNRFQVNTTIVARSMALRTFRSATVLSVRIDVTSVATNNKKNLPHVAAIGLQLSE</sequence>
<accession>A0A150G0I5</accession>